<dbReference type="EMBL" id="MU117965">
    <property type="protein sequence ID" value="KAF9653085.1"/>
    <property type="molecule type" value="Genomic_DNA"/>
</dbReference>
<protein>
    <submittedName>
        <fullName evidence="1">Uncharacterized protein</fullName>
    </submittedName>
</protein>
<dbReference type="Proteomes" id="UP000886501">
    <property type="component" value="Unassembled WGS sequence"/>
</dbReference>
<evidence type="ECO:0000313" key="2">
    <source>
        <dbReference type="Proteomes" id="UP000886501"/>
    </source>
</evidence>
<gene>
    <name evidence="1" type="ORF">BDM02DRAFT_3125901</name>
</gene>
<organism evidence="1 2">
    <name type="scientific">Thelephora ganbajun</name>
    <name type="common">Ganba fungus</name>
    <dbReference type="NCBI Taxonomy" id="370292"/>
    <lineage>
        <taxon>Eukaryota</taxon>
        <taxon>Fungi</taxon>
        <taxon>Dikarya</taxon>
        <taxon>Basidiomycota</taxon>
        <taxon>Agaricomycotina</taxon>
        <taxon>Agaricomycetes</taxon>
        <taxon>Thelephorales</taxon>
        <taxon>Thelephoraceae</taxon>
        <taxon>Thelephora</taxon>
    </lineage>
</organism>
<comment type="caution">
    <text evidence="1">The sequence shown here is derived from an EMBL/GenBank/DDBJ whole genome shotgun (WGS) entry which is preliminary data.</text>
</comment>
<name>A0ACB6ZUM1_THEGA</name>
<proteinExistence type="predicted"/>
<reference evidence="1" key="2">
    <citation type="journal article" date="2020" name="Nat. Commun.">
        <title>Large-scale genome sequencing of mycorrhizal fungi provides insights into the early evolution of symbiotic traits.</title>
        <authorList>
            <person name="Miyauchi S."/>
            <person name="Kiss E."/>
            <person name="Kuo A."/>
            <person name="Drula E."/>
            <person name="Kohler A."/>
            <person name="Sanchez-Garcia M."/>
            <person name="Morin E."/>
            <person name="Andreopoulos B."/>
            <person name="Barry K.W."/>
            <person name="Bonito G."/>
            <person name="Buee M."/>
            <person name="Carver A."/>
            <person name="Chen C."/>
            <person name="Cichocki N."/>
            <person name="Clum A."/>
            <person name="Culley D."/>
            <person name="Crous P.W."/>
            <person name="Fauchery L."/>
            <person name="Girlanda M."/>
            <person name="Hayes R.D."/>
            <person name="Keri Z."/>
            <person name="LaButti K."/>
            <person name="Lipzen A."/>
            <person name="Lombard V."/>
            <person name="Magnuson J."/>
            <person name="Maillard F."/>
            <person name="Murat C."/>
            <person name="Nolan M."/>
            <person name="Ohm R.A."/>
            <person name="Pangilinan J."/>
            <person name="Pereira M.F."/>
            <person name="Perotto S."/>
            <person name="Peter M."/>
            <person name="Pfister S."/>
            <person name="Riley R."/>
            <person name="Sitrit Y."/>
            <person name="Stielow J.B."/>
            <person name="Szollosi G."/>
            <person name="Zifcakova L."/>
            <person name="Stursova M."/>
            <person name="Spatafora J.W."/>
            <person name="Tedersoo L."/>
            <person name="Vaario L.M."/>
            <person name="Yamada A."/>
            <person name="Yan M."/>
            <person name="Wang P."/>
            <person name="Xu J."/>
            <person name="Bruns T."/>
            <person name="Baldrian P."/>
            <person name="Vilgalys R."/>
            <person name="Dunand C."/>
            <person name="Henrissat B."/>
            <person name="Grigoriev I.V."/>
            <person name="Hibbett D."/>
            <person name="Nagy L.G."/>
            <person name="Martin F.M."/>
        </authorList>
    </citation>
    <scope>NUCLEOTIDE SEQUENCE</scope>
    <source>
        <strain evidence="1">P2</strain>
    </source>
</reference>
<keyword evidence="2" id="KW-1185">Reference proteome</keyword>
<evidence type="ECO:0000313" key="1">
    <source>
        <dbReference type="EMBL" id="KAF9653085.1"/>
    </source>
</evidence>
<accession>A0ACB6ZUM1</accession>
<reference evidence="1" key="1">
    <citation type="submission" date="2019-10" db="EMBL/GenBank/DDBJ databases">
        <authorList>
            <consortium name="DOE Joint Genome Institute"/>
            <person name="Kuo A."/>
            <person name="Miyauchi S."/>
            <person name="Kiss E."/>
            <person name="Drula E."/>
            <person name="Kohler A."/>
            <person name="Sanchez-Garcia M."/>
            <person name="Andreopoulos B."/>
            <person name="Barry K.W."/>
            <person name="Bonito G."/>
            <person name="Buee M."/>
            <person name="Carver A."/>
            <person name="Chen C."/>
            <person name="Cichocki N."/>
            <person name="Clum A."/>
            <person name="Culley D."/>
            <person name="Crous P.W."/>
            <person name="Fauchery L."/>
            <person name="Girlanda M."/>
            <person name="Hayes R."/>
            <person name="Keri Z."/>
            <person name="Labutti K."/>
            <person name="Lipzen A."/>
            <person name="Lombard V."/>
            <person name="Magnuson J."/>
            <person name="Maillard F."/>
            <person name="Morin E."/>
            <person name="Murat C."/>
            <person name="Nolan M."/>
            <person name="Ohm R."/>
            <person name="Pangilinan J."/>
            <person name="Pereira M."/>
            <person name="Perotto S."/>
            <person name="Peter M."/>
            <person name="Riley R."/>
            <person name="Sitrit Y."/>
            <person name="Stielow B."/>
            <person name="Szollosi G."/>
            <person name="Zifcakova L."/>
            <person name="Stursova M."/>
            <person name="Spatafora J.W."/>
            <person name="Tedersoo L."/>
            <person name="Vaario L.-M."/>
            <person name="Yamada A."/>
            <person name="Yan M."/>
            <person name="Wang P."/>
            <person name="Xu J."/>
            <person name="Bruns T."/>
            <person name="Baldrian P."/>
            <person name="Vilgalys R."/>
            <person name="Henrissat B."/>
            <person name="Grigoriev I.V."/>
            <person name="Hibbett D."/>
            <person name="Nagy L.G."/>
            <person name="Martin F.M."/>
        </authorList>
    </citation>
    <scope>NUCLEOTIDE SEQUENCE</scope>
    <source>
        <strain evidence="1">P2</strain>
    </source>
</reference>
<sequence>MKSKRWEGRKREIVAGVLCSPRTFGSRPCVRATIQIINDEGYYLIVNYDLLGDTANDFCSLETQVLAVKTRVKHFPEDNQGSDRTMAPPKPCKVEADDSTSPGGRESLRRSMTREYGFEGDVKESTSTVKGERPSAQICKRDKQTFVCVGATSWK</sequence>